<sequence>MPPFHFRFDSLLTLHRRRRDEVSRELGKIRAAIDQFNDQIDRLQQQRDTLRQETAHHLAGSVDSAPPVRLDRLQHEARYDGQLAQEQDSLRSNRKQLDVELEQQRRCLVEAEAEVKRFERLREKQAATHQQREQKREQAAMDELAQARMIYSRR</sequence>
<keyword evidence="8" id="KW-0653">Protein transport</keyword>
<organism evidence="13 14">
    <name type="scientific">Allorhodopirellula solitaria</name>
    <dbReference type="NCBI Taxonomy" id="2527987"/>
    <lineage>
        <taxon>Bacteria</taxon>
        <taxon>Pseudomonadati</taxon>
        <taxon>Planctomycetota</taxon>
        <taxon>Planctomycetia</taxon>
        <taxon>Pirellulales</taxon>
        <taxon>Pirellulaceae</taxon>
        <taxon>Allorhodopirellula</taxon>
    </lineage>
</organism>
<dbReference type="GO" id="GO:0071973">
    <property type="term" value="P:bacterial-type flagellum-dependent cell motility"/>
    <property type="evidence" value="ECO:0007669"/>
    <property type="project" value="InterPro"/>
</dbReference>
<evidence type="ECO:0000256" key="9">
    <source>
        <dbReference type="ARBA" id="ARBA00023136"/>
    </source>
</evidence>
<dbReference type="RefSeq" id="WP_146391922.1">
    <property type="nucleotide sequence ID" value="NZ_SJPK01000006.1"/>
</dbReference>
<dbReference type="GO" id="GO:0015031">
    <property type="term" value="P:protein transport"/>
    <property type="evidence" value="ECO:0007669"/>
    <property type="project" value="UniProtKB-KW"/>
</dbReference>
<evidence type="ECO:0000256" key="8">
    <source>
        <dbReference type="ARBA" id="ARBA00022927"/>
    </source>
</evidence>
<feature type="compositionally biased region" description="Basic and acidic residues" evidence="12">
    <location>
        <begin position="69"/>
        <end position="79"/>
    </location>
</feature>
<dbReference type="OrthoDB" id="278317at2"/>
<feature type="region of interest" description="Disordered" evidence="12">
    <location>
        <begin position="51"/>
        <end position="93"/>
    </location>
</feature>
<keyword evidence="6" id="KW-0145">Chemotaxis</keyword>
<dbReference type="GO" id="GO:0006935">
    <property type="term" value="P:chemotaxis"/>
    <property type="evidence" value="ECO:0007669"/>
    <property type="project" value="UniProtKB-KW"/>
</dbReference>
<evidence type="ECO:0000256" key="6">
    <source>
        <dbReference type="ARBA" id="ARBA00022500"/>
    </source>
</evidence>
<gene>
    <name evidence="13" type="ORF">CA85_29730</name>
</gene>
<keyword evidence="9" id="KW-0472">Membrane</keyword>
<feature type="coiled-coil region" evidence="11">
    <location>
        <begin position="94"/>
        <end position="138"/>
    </location>
</feature>
<keyword evidence="13" id="KW-0969">Cilium</keyword>
<evidence type="ECO:0000313" key="13">
    <source>
        <dbReference type="EMBL" id="TWT66109.1"/>
    </source>
</evidence>
<keyword evidence="13" id="KW-0966">Cell projection</keyword>
<evidence type="ECO:0000256" key="11">
    <source>
        <dbReference type="SAM" id="Coils"/>
    </source>
</evidence>
<dbReference type="GO" id="GO:0044781">
    <property type="term" value="P:bacterial-type flagellum organization"/>
    <property type="evidence" value="ECO:0007669"/>
    <property type="project" value="UniProtKB-KW"/>
</dbReference>
<comment type="subcellular location">
    <subcellularLocation>
        <location evidence="1">Cell membrane</location>
        <topology evidence="1">Peripheral membrane protein</topology>
        <orientation evidence="1">Cytoplasmic side</orientation>
    </subcellularLocation>
</comment>
<name>A0A5C5XU72_9BACT</name>
<comment type="similarity">
    <text evidence="2">Belongs to the FliJ family.</text>
</comment>
<reference evidence="13 14" key="1">
    <citation type="submission" date="2019-02" db="EMBL/GenBank/DDBJ databases">
        <title>Deep-cultivation of Planctomycetes and their phenomic and genomic characterization uncovers novel biology.</title>
        <authorList>
            <person name="Wiegand S."/>
            <person name="Jogler M."/>
            <person name="Boedeker C."/>
            <person name="Pinto D."/>
            <person name="Vollmers J."/>
            <person name="Rivas-Marin E."/>
            <person name="Kohn T."/>
            <person name="Peeters S.H."/>
            <person name="Heuer A."/>
            <person name="Rast P."/>
            <person name="Oberbeckmann S."/>
            <person name="Bunk B."/>
            <person name="Jeske O."/>
            <person name="Meyerdierks A."/>
            <person name="Storesund J.E."/>
            <person name="Kallscheuer N."/>
            <person name="Luecker S."/>
            <person name="Lage O.M."/>
            <person name="Pohl T."/>
            <person name="Merkel B.J."/>
            <person name="Hornburger P."/>
            <person name="Mueller R.-W."/>
            <person name="Bruemmer F."/>
            <person name="Labrenz M."/>
            <person name="Spormann A.M."/>
            <person name="Op Den Camp H."/>
            <person name="Overmann J."/>
            <person name="Amann R."/>
            <person name="Jetten M.S.M."/>
            <person name="Mascher T."/>
            <person name="Medema M.H."/>
            <person name="Devos D.P."/>
            <person name="Kaster A.-K."/>
            <person name="Ovreas L."/>
            <person name="Rohde M."/>
            <person name="Galperin M.Y."/>
            <person name="Jogler C."/>
        </authorList>
    </citation>
    <scope>NUCLEOTIDE SEQUENCE [LARGE SCALE GENOMIC DNA]</scope>
    <source>
        <strain evidence="13 14">CA85</strain>
    </source>
</reference>
<dbReference type="AlphaFoldDB" id="A0A5C5XU72"/>
<keyword evidence="14" id="KW-1185">Reference proteome</keyword>
<keyword evidence="5" id="KW-1003">Cell membrane</keyword>
<evidence type="ECO:0000256" key="1">
    <source>
        <dbReference type="ARBA" id="ARBA00004413"/>
    </source>
</evidence>
<accession>A0A5C5XU72</accession>
<dbReference type="EMBL" id="SJPK01000006">
    <property type="protein sequence ID" value="TWT66109.1"/>
    <property type="molecule type" value="Genomic_DNA"/>
</dbReference>
<dbReference type="Proteomes" id="UP000318053">
    <property type="component" value="Unassembled WGS sequence"/>
</dbReference>
<keyword evidence="11" id="KW-0175">Coiled coil</keyword>
<evidence type="ECO:0000256" key="2">
    <source>
        <dbReference type="ARBA" id="ARBA00010004"/>
    </source>
</evidence>
<proteinExistence type="inferred from homology"/>
<dbReference type="InterPro" id="IPR012823">
    <property type="entry name" value="Flagell_FliJ"/>
</dbReference>
<dbReference type="GO" id="GO:0005886">
    <property type="term" value="C:plasma membrane"/>
    <property type="evidence" value="ECO:0007669"/>
    <property type="project" value="UniProtKB-SubCell"/>
</dbReference>
<keyword evidence="7" id="KW-1005">Bacterial flagellum biogenesis</keyword>
<evidence type="ECO:0000256" key="7">
    <source>
        <dbReference type="ARBA" id="ARBA00022795"/>
    </source>
</evidence>
<evidence type="ECO:0000313" key="14">
    <source>
        <dbReference type="Proteomes" id="UP000318053"/>
    </source>
</evidence>
<dbReference type="InterPro" id="IPR053716">
    <property type="entry name" value="Flag_assembly_chemotaxis_eff"/>
</dbReference>
<evidence type="ECO:0000256" key="12">
    <source>
        <dbReference type="SAM" id="MobiDB-lite"/>
    </source>
</evidence>
<evidence type="ECO:0000256" key="10">
    <source>
        <dbReference type="ARBA" id="ARBA00023225"/>
    </source>
</evidence>
<comment type="caution">
    <text evidence="13">The sequence shown here is derived from an EMBL/GenBank/DDBJ whole genome shotgun (WGS) entry which is preliminary data.</text>
</comment>
<dbReference type="GO" id="GO:0009288">
    <property type="term" value="C:bacterial-type flagellum"/>
    <property type="evidence" value="ECO:0007669"/>
    <property type="project" value="InterPro"/>
</dbReference>
<evidence type="ECO:0000256" key="5">
    <source>
        <dbReference type="ARBA" id="ARBA00022475"/>
    </source>
</evidence>
<protein>
    <recommendedName>
        <fullName evidence="3">Flagellar FliJ protein</fullName>
    </recommendedName>
</protein>
<keyword evidence="4" id="KW-0813">Transport</keyword>
<dbReference type="Pfam" id="PF02050">
    <property type="entry name" value="FliJ"/>
    <property type="match status" value="1"/>
</dbReference>
<keyword evidence="13" id="KW-0282">Flagellum</keyword>
<dbReference type="Gene3D" id="1.10.287.1700">
    <property type="match status" value="1"/>
</dbReference>
<dbReference type="NCBIfam" id="TIGR02473">
    <property type="entry name" value="flagell_FliJ"/>
    <property type="match status" value="1"/>
</dbReference>
<evidence type="ECO:0000256" key="3">
    <source>
        <dbReference type="ARBA" id="ARBA00020392"/>
    </source>
</evidence>
<evidence type="ECO:0000256" key="4">
    <source>
        <dbReference type="ARBA" id="ARBA00022448"/>
    </source>
</evidence>
<keyword evidence="10" id="KW-1006">Bacterial flagellum protein export</keyword>